<proteinExistence type="predicted"/>
<dbReference type="SMART" id="SM00155">
    <property type="entry name" value="PLDc"/>
    <property type="match status" value="2"/>
</dbReference>
<evidence type="ECO:0000313" key="3">
    <source>
        <dbReference type="EMBL" id="NRF68745.1"/>
    </source>
</evidence>
<protein>
    <submittedName>
        <fullName evidence="3">Phospholipase D family protein</fullName>
    </submittedName>
</protein>
<gene>
    <name evidence="3" type="ORF">HLB44_17270</name>
</gene>
<dbReference type="PANTHER" id="PTHR21248">
    <property type="entry name" value="CARDIOLIPIN SYNTHASE"/>
    <property type="match status" value="1"/>
</dbReference>
<dbReference type="SUPFAM" id="SSF56024">
    <property type="entry name" value="Phospholipase D/nuclease"/>
    <property type="match status" value="2"/>
</dbReference>
<feature type="domain" description="PLD phosphodiesterase" evidence="2">
    <location>
        <begin position="201"/>
        <end position="228"/>
    </location>
</feature>
<dbReference type="PROSITE" id="PS50035">
    <property type="entry name" value="PLD"/>
    <property type="match status" value="2"/>
</dbReference>
<dbReference type="Proteomes" id="UP000737171">
    <property type="component" value="Unassembled WGS sequence"/>
</dbReference>
<evidence type="ECO:0000259" key="2">
    <source>
        <dbReference type="PROSITE" id="PS50035"/>
    </source>
</evidence>
<dbReference type="EMBL" id="JABRWJ010000005">
    <property type="protein sequence ID" value="NRF68745.1"/>
    <property type="molecule type" value="Genomic_DNA"/>
</dbReference>
<name>A0ABX2EJA9_9BURK</name>
<keyword evidence="1" id="KW-0472">Membrane</keyword>
<evidence type="ECO:0000313" key="4">
    <source>
        <dbReference type="Proteomes" id="UP000737171"/>
    </source>
</evidence>
<dbReference type="InterPro" id="IPR001736">
    <property type="entry name" value="PLipase_D/transphosphatidylase"/>
</dbReference>
<keyword evidence="1" id="KW-0812">Transmembrane</keyword>
<organism evidence="3 4">
    <name type="scientific">Pseudaquabacterium terrae</name>
    <dbReference type="NCBI Taxonomy" id="2732868"/>
    <lineage>
        <taxon>Bacteria</taxon>
        <taxon>Pseudomonadati</taxon>
        <taxon>Pseudomonadota</taxon>
        <taxon>Betaproteobacteria</taxon>
        <taxon>Burkholderiales</taxon>
        <taxon>Sphaerotilaceae</taxon>
        <taxon>Pseudaquabacterium</taxon>
    </lineage>
</organism>
<keyword evidence="4" id="KW-1185">Reference proteome</keyword>
<feature type="transmembrane region" description="Helical" evidence="1">
    <location>
        <begin position="38"/>
        <end position="58"/>
    </location>
</feature>
<accession>A0ABX2EJA9</accession>
<evidence type="ECO:0000256" key="1">
    <source>
        <dbReference type="SAM" id="Phobius"/>
    </source>
</evidence>
<reference evidence="3 4" key="1">
    <citation type="submission" date="2020-05" db="EMBL/GenBank/DDBJ databases">
        <title>Aquincola sp. isolate from soil.</title>
        <authorList>
            <person name="Han J."/>
            <person name="Kim D.-U."/>
        </authorList>
    </citation>
    <scope>NUCLEOTIDE SEQUENCE [LARGE SCALE GENOMIC DNA]</scope>
    <source>
        <strain evidence="3 4">S2</strain>
    </source>
</reference>
<comment type="caution">
    <text evidence="3">The sequence shown here is derived from an EMBL/GenBank/DDBJ whole genome shotgun (WGS) entry which is preliminary data.</text>
</comment>
<sequence length="559" mass="62093">MPGSTDITSAIASACASAFAGSAANDTQPRGDRLRARAFAALCALLLLVVLGGCSSLPQHVERPLSTALPATTASTLGRIAADSSPDRSLTGFRLLPIGSFAIDTRLQLIRRAERSIDVQYYLIQDDETGRYLLRALRDAAQRGVRVRLLMDDLYTSGADLLLLGLDAHPNIELRLFNPFTVGRGAFTTRFLFALNEFSRVNRRMHNKLLIADGAMAVTGGRNIANEYFMRHEQANFVDLDTFLTGALVPLLQELFDSYWNSEVVYPARAVMRSDLPPELLRRQFEAMTGPEGTPPPEPPPVNDVLGYGPIGEDLDAGRLGLVWADAAAYADPPARDKGLGASYGLVPLEDIDSVRSNVVELMRRARSEVVLTSPYLIPGQRGLELMEAMRQRGVTVRVLTNSLAATDEPLAHSGYRRYRPAMLKLGVELHELSPLRMRRTSRLGMFDSTQGRLHAKTAVIDRRQVFIGSMNFDPRSEKHNTEMGIFINSQQLAREVLRLMDLDKLQASWRVVLDADGRLRWLAQDDEKEIVLTNEPEATFWTRFWLNLLAPLAPEELL</sequence>
<dbReference type="InterPro" id="IPR025202">
    <property type="entry name" value="PLD-like_dom"/>
</dbReference>
<dbReference type="Gene3D" id="3.30.870.10">
    <property type="entry name" value="Endonuclease Chain A"/>
    <property type="match status" value="2"/>
</dbReference>
<dbReference type="CDD" id="cd09111">
    <property type="entry name" value="PLDc_ymdC_like_1"/>
    <property type="match status" value="1"/>
</dbReference>
<feature type="domain" description="PLD phosphodiesterase" evidence="2">
    <location>
        <begin position="450"/>
        <end position="477"/>
    </location>
</feature>
<dbReference type="CDD" id="cd09113">
    <property type="entry name" value="PLDc_ymdC_like_2"/>
    <property type="match status" value="1"/>
</dbReference>
<dbReference type="Pfam" id="PF13091">
    <property type="entry name" value="PLDc_2"/>
    <property type="match status" value="2"/>
</dbReference>
<keyword evidence="1" id="KW-1133">Transmembrane helix</keyword>
<dbReference type="PANTHER" id="PTHR21248:SF12">
    <property type="entry name" value="CARDIOLIPIN SYNTHASE C"/>
    <property type="match status" value="1"/>
</dbReference>